<dbReference type="InterPro" id="IPR002104">
    <property type="entry name" value="Integrase_catalytic"/>
</dbReference>
<accession>S9TEI6</accession>
<reference evidence="7 8" key="1">
    <citation type="submission" date="2013-04" db="EMBL/GenBank/DDBJ databases">
        <authorList>
            <person name="Kuznetsov B."/>
            <person name="Ivanovsky R."/>
        </authorList>
    </citation>
    <scope>NUCLEOTIDE SEQUENCE [LARGE SCALE GENOMIC DNA]</scope>
    <source>
        <strain evidence="7 8">MGU-K5</strain>
    </source>
</reference>
<dbReference type="GO" id="GO:0015074">
    <property type="term" value="P:DNA integration"/>
    <property type="evidence" value="ECO:0007669"/>
    <property type="project" value="UniProtKB-KW"/>
</dbReference>
<dbReference type="InterPro" id="IPR050090">
    <property type="entry name" value="Tyrosine_recombinase_XerCD"/>
</dbReference>
<evidence type="ECO:0000256" key="3">
    <source>
        <dbReference type="ARBA" id="ARBA00023125"/>
    </source>
</evidence>
<keyword evidence="2" id="KW-0229">DNA integration</keyword>
<dbReference type="PANTHER" id="PTHR30349">
    <property type="entry name" value="PHAGE INTEGRASE-RELATED"/>
    <property type="match status" value="1"/>
</dbReference>
<dbReference type="SUPFAM" id="SSF56349">
    <property type="entry name" value="DNA breaking-rejoining enzymes"/>
    <property type="match status" value="1"/>
</dbReference>
<organism evidence="7 8">
    <name type="scientific">Magnetospirillum fulvum MGU-K5</name>
    <dbReference type="NCBI Taxonomy" id="1316936"/>
    <lineage>
        <taxon>Bacteria</taxon>
        <taxon>Pseudomonadati</taxon>
        <taxon>Pseudomonadota</taxon>
        <taxon>Alphaproteobacteria</taxon>
        <taxon>Rhodospirillales</taxon>
        <taxon>Rhodospirillaceae</taxon>
        <taxon>Magnetospirillum</taxon>
    </lineage>
</organism>
<dbReference type="Gene3D" id="1.10.443.10">
    <property type="entry name" value="Intergrase catalytic core"/>
    <property type="match status" value="1"/>
</dbReference>
<evidence type="ECO:0000256" key="5">
    <source>
        <dbReference type="SAM" id="MobiDB-lite"/>
    </source>
</evidence>
<proteinExistence type="inferred from homology"/>
<dbReference type="Pfam" id="PF00589">
    <property type="entry name" value="Phage_integrase"/>
    <property type="match status" value="1"/>
</dbReference>
<comment type="caution">
    <text evidence="7">The sequence shown here is derived from an EMBL/GenBank/DDBJ whole genome shotgun (WGS) entry which is preliminary data.</text>
</comment>
<feature type="domain" description="Tyr recombinase" evidence="6">
    <location>
        <begin position="171"/>
        <end position="378"/>
    </location>
</feature>
<dbReference type="InterPro" id="IPR011010">
    <property type="entry name" value="DNA_brk_join_enz"/>
</dbReference>
<dbReference type="PANTHER" id="PTHR30349:SF64">
    <property type="entry name" value="PROPHAGE INTEGRASE INTD-RELATED"/>
    <property type="match status" value="1"/>
</dbReference>
<dbReference type="InterPro" id="IPR010998">
    <property type="entry name" value="Integrase_recombinase_N"/>
</dbReference>
<dbReference type="STRING" id="1316936.K678_15239"/>
<evidence type="ECO:0000256" key="1">
    <source>
        <dbReference type="ARBA" id="ARBA00008857"/>
    </source>
</evidence>
<feature type="region of interest" description="Disordered" evidence="5">
    <location>
        <begin position="276"/>
        <end position="303"/>
    </location>
</feature>
<evidence type="ECO:0000313" key="7">
    <source>
        <dbReference type="EMBL" id="EPY00621.1"/>
    </source>
</evidence>
<dbReference type="InterPro" id="IPR013762">
    <property type="entry name" value="Integrase-like_cat_sf"/>
</dbReference>
<evidence type="ECO:0000259" key="6">
    <source>
        <dbReference type="PROSITE" id="PS51898"/>
    </source>
</evidence>
<feature type="compositionally biased region" description="Basic and acidic residues" evidence="5">
    <location>
        <begin position="276"/>
        <end position="292"/>
    </location>
</feature>
<dbReference type="RefSeq" id="WP_021133335.1">
    <property type="nucleotide sequence ID" value="NZ_AQPH01000079.1"/>
</dbReference>
<dbReference type="Gene3D" id="1.10.150.130">
    <property type="match status" value="1"/>
</dbReference>
<dbReference type="eggNOG" id="COG0582">
    <property type="taxonomic scope" value="Bacteria"/>
</dbReference>
<dbReference type="AlphaFoldDB" id="S9TEI6"/>
<evidence type="ECO:0000313" key="8">
    <source>
        <dbReference type="Proteomes" id="UP000015350"/>
    </source>
</evidence>
<keyword evidence="3" id="KW-0238">DNA-binding</keyword>
<gene>
    <name evidence="7" type="ORF">K678_15239</name>
</gene>
<comment type="similarity">
    <text evidence="1">Belongs to the 'phage' integrase family.</text>
</comment>
<dbReference type="Proteomes" id="UP000015350">
    <property type="component" value="Unassembled WGS sequence"/>
</dbReference>
<evidence type="ECO:0000256" key="4">
    <source>
        <dbReference type="ARBA" id="ARBA00023172"/>
    </source>
</evidence>
<dbReference type="CDD" id="cd01189">
    <property type="entry name" value="INT_ICEBs1_C_like"/>
    <property type="match status" value="1"/>
</dbReference>
<dbReference type="GO" id="GO:0003677">
    <property type="term" value="F:DNA binding"/>
    <property type="evidence" value="ECO:0007669"/>
    <property type="project" value="UniProtKB-KW"/>
</dbReference>
<protein>
    <submittedName>
        <fullName evidence="7">Phage integrase</fullName>
    </submittedName>
</protein>
<name>S9TEI6_MAGFU</name>
<dbReference type="PROSITE" id="PS51898">
    <property type="entry name" value="TYR_RECOMBINASE"/>
    <property type="match status" value="1"/>
</dbReference>
<evidence type="ECO:0000256" key="2">
    <source>
        <dbReference type="ARBA" id="ARBA00022908"/>
    </source>
</evidence>
<dbReference type="EMBL" id="AQPH01000079">
    <property type="protein sequence ID" value="EPY00621.1"/>
    <property type="molecule type" value="Genomic_DNA"/>
</dbReference>
<keyword evidence="4" id="KW-0233">DNA recombination</keyword>
<dbReference type="OrthoDB" id="9785687at2"/>
<sequence length="389" mass="42605">MSVRKRILPSGEIRWLVDYKDQTGARRARQFATQREAKAWEATAKVEVVARTHVPTSQAVTVREAIENYLKHCEARVGAGEMERRSLADVKSKLAHVTGENGIPEVLLPDVSFTVADAMRLRLVAAGVSGANAGKIAGTLRTMLNWAKDTRLIGQNPLSGRKMKRGSREKVQVSIPSQEQISKLLEAADNLPGSYPRYIRAAVLTGCRAGELRGLQWRHVDFAAGTISVEQRAEQDGSIGQPKTASGHRRVPVPVGLLAKLKEAFLASGRDLDRFVFTDPPRKPAKPKKGEAPKSAPLPANEPLDHDNFGNRWWRPMLKRQGLESLDFHHLRHYYASALLNAGVPVTEVSRRLGHADPSITLKIYSHALPEASSGAELAGIEAGLTSKV</sequence>
<dbReference type="GO" id="GO:0006310">
    <property type="term" value="P:DNA recombination"/>
    <property type="evidence" value="ECO:0007669"/>
    <property type="project" value="UniProtKB-KW"/>
</dbReference>